<comment type="similarity">
    <text evidence="1 5">Belongs to the CDC6/cdc18 family.</text>
</comment>
<reference evidence="8 9" key="1">
    <citation type="submission" date="2016-02" db="EMBL/GenBank/DDBJ databases">
        <title>Genome sequence of Halalkalicoccus paucihalophilus DSM 24557.</title>
        <authorList>
            <person name="Poehlein A."/>
            <person name="Daniel R."/>
        </authorList>
    </citation>
    <scope>NUCLEOTIDE SEQUENCE [LARGE SCALE GENOMIC DNA]</scope>
    <source>
        <strain evidence="8 9">DSM 24557</strain>
    </source>
</reference>
<dbReference type="HAMAP" id="MF_01407">
    <property type="entry name" value="ORC1_type_DNA_replic_protein"/>
    <property type="match status" value="1"/>
</dbReference>
<feature type="domain" description="AAA+ ATPase" evidence="6">
    <location>
        <begin position="53"/>
        <end position="218"/>
    </location>
</feature>
<dbReference type="Pfam" id="PF22703">
    <property type="entry name" value="Cdc6_lid"/>
    <property type="match status" value="1"/>
</dbReference>
<dbReference type="SUPFAM" id="SSF52540">
    <property type="entry name" value="P-loop containing nucleoside triphosphate hydrolases"/>
    <property type="match status" value="1"/>
</dbReference>
<evidence type="ECO:0000259" key="6">
    <source>
        <dbReference type="SMART" id="SM00382"/>
    </source>
</evidence>
<evidence type="ECO:0000256" key="4">
    <source>
        <dbReference type="ARBA" id="ARBA00022840"/>
    </source>
</evidence>
<dbReference type="Gene3D" id="3.40.50.300">
    <property type="entry name" value="P-loop containing nucleotide triphosphate hydrolases"/>
    <property type="match status" value="1"/>
</dbReference>
<comment type="function">
    <text evidence="5">Involved in regulation of DNA replication.</text>
</comment>
<dbReference type="FunFam" id="1.10.8.60:FF:000073">
    <property type="entry name" value="ORC1-type DNA replication protein"/>
    <property type="match status" value="1"/>
</dbReference>
<name>A0A151A811_9EURY</name>
<keyword evidence="9" id="KW-1185">Reference proteome</keyword>
<comment type="caution">
    <text evidence="8">The sequence shown here is derived from an EMBL/GenBank/DDBJ whole genome shotgun (WGS) entry which is preliminary data.</text>
</comment>
<keyword evidence="3 5" id="KW-0547">Nucleotide-binding</keyword>
<dbReference type="InterPro" id="IPR014277">
    <property type="entry name" value="Orc1/Cdc6_arc"/>
</dbReference>
<dbReference type="Gene3D" id="1.10.8.60">
    <property type="match status" value="1"/>
</dbReference>
<evidence type="ECO:0000313" key="8">
    <source>
        <dbReference type="EMBL" id="KYH23811.1"/>
    </source>
</evidence>
<dbReference type="EMBL" id="LTAZ01000017">
    <property type="protein sequence ID" value="KYH23811.1"/>
    <property type="molecule type" value="Genomic_DNA"/>
</dbReference>
<feature type="domain" description="Cdc6 C-terminal" evidence="7">
    <location>
        <begin position="313"/>
        <end position="396"/>
    </location>
</feature>
<dbReference type="NCBIfam" id="TIGR02928">
    <property type="entry name" value="orc1/cdc6 family replication initiation protein"/>
    <property type="match status" value="1"/>
</dbReference>
<organism evidence="8 9">
    <name type="scientific">Halalkalicoccus paucihalophilus</name>
    <dbReference type="NCBI Taxonomy" id="1008153"/>
    <lineage>
        <taxon>Archaea</taxon>
        <taxon>Methanobacteriati</taxon>
        <taxon>Methanobacteriota</taxon>
        <taxon>Stenosarchaea group</taxon>
        <taxon>Halobacteria</taxon>
        <taxon>Halobacteriales</taxon>
        <taxon>Halococcaceae</taxon>
        <taxon>Halalkalicoccus</taxon>
    </lineage>
</organism>
<dbReference type="GO" id="GO:0006260">
    <property type="term" value="P:DNA replication"/>
    <property type="evidence" value="ECO:0007669"/>
    <property type="project" value="UniProtKB-UniRule"/>
</dbReference>
<dbReference type="Proteomes" id="UP000075321">
    <property type="component" value="Unassembled WGS sequence"/>
</dbReference>
<dbReference type="AlphaFoldDB" id="A0A151A811"/>
<dbReference type="InterPro" id="IPR036390">
    <property type="entry name" value="WH_DNA-bd_sf"/>
</dbReference>
<protein>
    <recommendedName>
        <fullName evidence="5">ORC1-type DNA replication protein</fullName>
    </recommendedName>
</protein>
<dbReference type="InterPro" id="IPR003593">
    <property type="entry name" value="AAA+_ATPase"/>
</dbReference>
<dbReference type="InterPro" id="IPR036388">
    <property type="entry name" value="WH-like_DNA-bd_sf"/>
</dbReference>
<evidence type="ECO:0000259" key="7">
    <source>
        <dbReference type="SMART" id="SM01074"/>
    </source>
</evidence>
<dbReference type="GO" id="GO:0005524">
    <property type="term" value="F:ATP binding"/>
    <property type="evidence" value="ECO:0007669"/>
    <property type="project" value="UniProtKB-UniRule"/>
</dbReference>
<keyword evidence="2 5" id="KW-0235">DNA replication</keyword>
<feature type="binding site" evidence="5">
    <location>
        <begin position="65"/>
        <end position="69"/>
    </location>
    <ligand>
        <name>ATP</name>
        <dbReference type="ChEBI" id="CHEBI:30616"/>
    </ligand>
</feature>
<dbReference type="PATRIC" id="fig|1008153.3.peg.4157"/>
<dbReference type="PANTHER" id="PTHR10763:SF22">
    <property type="entry name" value="ORC1-TYPE DNA REPLICATION PROTEIN"/>
    <property type="match status" value="1"/>
</dbReference>
<dbReference type="InterPro" id="IPR015163">
    <property type="entry name" value="Cdc6_C"/>
</dbReference>
<gene>
    <name evidence="8" type="primary">cdc6_14</name>
    <name evidence="8" type="ORF">HAPAU_38900</name>
</gene>
<dbReference type="InterPro" id="IPR055237">
    <property type="entry name" value="Cdc6_lid"/>
</dbReference>
<comment type="caution">
    <text evidence="5">Lacks conserved residue(s) required for the propagation of feature annotation.</text>
</comment>
<dbReference type="SUPFAM" id="SSF46785">
    <property type="entry name" value="Winged helix' DNA-binding domain"/>
    <property type="match status" value="1"/>
</dbReference>
<dbReference type="InterPro" id="IPR027417">
    <property type="entry name" value="P-loop_NTPase"/>
</dbReference>
<evidence type="ECO:0000256" key="2">
    <source>
        <dbReference type="ARBA" id="ARBA00022705"/>
    </source>
</evidence>
<dbReference type="Pfam" id="PF13401">
    <property type="entry name" value="AAA_22"/>
    <property type="match status" value="1"/>
</dbReference>
<evidence type="ECO:0000313" key="9">
    <source>
        <dbReference type="Proteomes" id="UP000075321"/>
    </source>
</evidence>
<dbReference type="CDD" id="cd00009">
    <property type="entry name" value="AAA"/>
    <property type="match status" value="1"/>
</dbReference>
<dbReference type="SMART" id="SM01074">
    <property type="entry name" value="Cdc6_C"/>
    <property type="match status" value="1"/>
</dbReference>
<dbReference type="RefSeq" id="WP_245634242.1">
    <property type="nucleotide sequence ID" value="NZ_LTAZ01000017.1"/>
</dbReference>
<proteinExistence type="inferred from homology"/>
<accession>A0A151A811</accession>
<dbReference type="PANTHER" id="PTHR10763">
    <property type="entry name" value="CELL DIVISION CONTROL PROTEIN 6-RELATED"/>
    <property type="match status" value="1"/>
</dbReference>
<sequence length="442" mass="50136">MDHDENPFQNEDKIFAWKQPLKKDSYEPDQIMHREEEIKLYTNSLQDIVEGHEPNNVFVYGPTGVGKTAVTKWMREKLQVEAKRRSVPLHVVGPINCRHYKTAYRLVTTIVNELRSADDQVAESGHSTDRVFNFLYEEIESLGGNVLLILDEIDNIPPDARNDFLYDLPRAEANEDTPISEAKIGLIGISNNLKFVDALEPKVKSTLGEREIEFGPYNASQLGDILSYYADLAFKDSVLDTDVIPLAAAFAAQERGDVRQGLRILEKSGEYARMEGSSVVNEDHVREATENIETDEILDYFDDKLSIQQGLAYISTTLMVIEPQKEARTKHVYNLYTKLAASVNADQVSERKFYEFLDQLCMLGLARSTERNLGRKGGRTYIYEVTDAPEDIINACKQDSRLGGVLPSNVYDILEHYQKGQATSYQAPDELEAEQRDLFKFA</sequence>
<evidence type="ECO:0000256" key="1">
    <source>
        <dbReference type="ARBA" id="ARBA00006184"/>
    </source>
</evidence>
<dbReference type="Gene3D" id="1.10.10.10">
    <property type="entry name" value="Winged helix-like DNA-binding domain superfamily/Winged helix DNA-binding domain"/>
    <property type="match status" value="1"/>
</dbReference>
<dbReference type="GO" id="GO:0016887">
    <property type="term" value="F:ATP hydrolysis activity"/>
    <property type="evidence" value="ECO:0007669"/>
    <property type="project" value="InterPro"/>
</dbReference>
<dbReference type="SMART" id="SM00382">
    <property type="entry name" value="AAA"/>
    <property type="match status" value="1"/>
</dbReference>
<dbReference type="InterPro" id="IPR049945">
    <property type="entry name" value="AAA_22"/>
</dbReference>
<dbReference type="CDD" id="cd08768">
    <property type="entry name" value="Cdc6_C"/>
    <property type="match status" value="1"/>
</dbReference>
<evidence type="ECO:0000256" key="5">
    <source>
        <dbReference type="HAMAP-Rule" id="MF_01407"/>
    </source>
</evidence>
<dbReference type="Pfam" id="PF09079">
    <property type="entry name" value="WHD_Cdc6"/>
    <property type="match status" value="1"/>
</dbReference>
<feature type="binding site" evidence="5">
    <location>
        <position position="217"/>
    </location>
    <ligand>
        <name>ATP</name>
        <dbReference type="ChEBI" id="CHEBI:30616"/>
    </ligand>
</feature>
<evidence type="ECO:0000256" key="3">
    <source>
        <dbReference type="ARBA" id="ARBA00022741"/>
    </source>
</evidence>
<dbReference type="InterPro" id="IPR050311">
    <property type="entry name" value="ORC1/CDC6"/>
</dbReference>
<keyword evidence="4 5" id="KW-0067">ATP-binding</keyword>